<comment type="caution">
    <text evidence="1">The sequence shown here is derived from an EMBL/GenBank/DDBJ whole genome shotgun (WGS) entry which is preliminary data.</text>
</comment>
<dbReference type="AlphaFoldDB" id="A0A1D3DZB6"/>
<dbReference type="InterPro" id="IPR046045">
    <property type="entry name" value="DUF6003"/>
</dbReference>
<sequence length="140" mass="14987">MTDDAYLFLTDDTATPLGVPPTSLGDLAFLETPAVRAWLDAHGVTVTSPRLRLVPPEETAAIAQDAERLPVPLSDEELSRLRHHGAPESRARVEERLLAYRECADGRDALLGQALAAGVPLERIVELTGEDPATVAAAAR</sequence>
<gene>
    <name evidence="1" type="ORF">J116_027695</name>
</gene>
<evidence type="ECO:0000313" key="1">
    <source>
        <dbReference type="EMBL" id="OEJ97671.1"/>
    </source>
</evidence>
<keyword evidence="2" id="KW-1185">Reference proteome</keyword>
<dbReference type="OrthoDB" id="4285286at2"/>
<dbReference type="eggNOG" id="ENOG5032CD2">
    <property type="taxonomic scope" value="Bacteria"/>
</dbReference>
<dbReference type="STRING" id="1306406.J116_027695"/>
<accession>A0A1D3DZB6</accession>
<dbReference type="Proteomes" id="UP000095329">
    <property type="component" value="Unassembled WGS sequence"/>
</dbReference>
<name>A0A1D3DZB6_9ACTN</name>
<dbReference type="Pfam" id="PF19466">
    <property type="entry name" value="DUF6003"/>
    <property type="match status" value="1"/>
</dbReference>
<reference evidence="1 2" key="1">
    <citation type="journal article" date="2013" name="Genome Announc.">
        <title>Genome Sequence of Streptomyces violaceusniger Strain SPC6, a Halotolerant Streptomycete That Exhibits Rapid Growth and Development.</title>
        <authorList>
            <person name="Chen X."/>
            <person name="Zhang B."/>
            <person name="Zhang W."/>
            <person name="Wu X."/>
            <person name="Zhang M."/>
            <person name="Chen T."/>
            <person name="Liu G."/>
            <person name="Dyson P."/>
        </authorList>
    </citation>
    <scope>NUCLEOTIDE SEQUENCE [LARGE SCALE GENOMIC DNA]</scope>
    <source>
        <strain evidence="1 2">SPC6</strain>
    </source>
</reference>
<dbReference type="RefSeq" id="WP_023590347.1">
    <property type="nucleotide sequence ID" value="NZ_ASHX02000001.1"/>
</dbReference>
<protein>
    <submittedName>
        <fullName evidence="1">Uncharacterized protein</fullName>
    </submittedName>
</protein>
<evidence type="ECO:0000313" key="2">
    <source>
        <dbReference type="Proteomes" id="UP000095329"/>
    </source>
</evidence>
<dbReference type="EMBL" id="ASHX02000001">
    <property type="protein sequence ID" value="OEJ97671.1"/>
    <property type="molecule type" value="Genomic_DNA"/>
</dbReference>
<proteinExistence type="predicted"/>
<organism evidence="1 2">
    <name type="scientific">Streptomyces thermolilacinus SPC6</name>
    <dbReference type="NCBI Taxonomy" id="1306406"/>
    <lineage>
        <taxon>Bacteria</taxon>
        <taxon>Bacillati</taxon>
        <taxon>Actinomycetota</taxon>
        <taxon>Actinomycetes</taxon>
        <taxon>Kitasatosporales</taxon>
        <taxon>Streptomycetaceae</taxon>
        <taxon>Streptomyces</taxon>
    </lineage>
</organism>